<sequence>MSAEVTCAPNQFQCAITKRCIPRVWVCDRDNDCVDGSDEPANCSKGPVWQGLWGQTSVILCPCSLRDRLTSARVSRTSSAARTTAACRGAGSATTTTTAGTTRTRRAAVRATPQPVLSPGWSSGEGRGLGPPNPSSAGEWQAGGRESHRVPSQDTPDCRGLESLALHRGGCAKETPQG</sequence>
<dbReference type="InterPro" id="IPR002172">
    <property type="entry name" value="LDrepeatLR_classA_rpt"/>
</dbReference>
<keyword evidence="5" id="KW-1185">Reference proteome</keyword>
<evidence type="ECO:0000256" key="1">
    <source>
        <dbReference type="ARBA" id="ARBA00023157"/>
    </source>
</evidence>
<dbReference type="PROSITE" id="PS50068">
    <property type="entry name" value="LDLRA_2"/>
    <property type="match status" value="1"/>
</dbReference>
<dbReference type="PROSITE" id="PS01209">
    <property type="entry name" value="LDLRA_1"/>
    <property type="match status" value="1"/>
</dbReference>
<reference evidence="4" key="3">
    <citation type="submission" date="2025-09" db="UniProtKB">
        <authorList>
            <consortium name="Ensembl"/>
        </authorList>
    </citation>
    <scope>IDENTIFICATION</scope>
</reference>
<dbReference type="Ensembl" id="ENSCUST00005013684.1">
    <property type="protein sequence ID" value="ENSCUSP00005013154.1"/>
    <property type="gene ID" value="ENSCUSG00005008451.1"/>
</dbReference>
<dbReference type="SUPFAM" id="SSF57424">
    <property type="entry name" value="LDL receptor-like module"/>
    <property type="match status" value="1"/>
</dbReference>
<dbReference type="AlphaFoldDB" id="A0A8C3UE25"/>
<dbReference type="SMART" id="SM00192">
    <property type="entry name" value="LDLa"/>
    <property type="match status" value="1"/>
</dbReference>
<reference evidence="4" key="1">
    <citation type="submission" date="2020-10" db="EMBL/GenBank/DDBJ databases">
        <title>Catharus ustulatus (Swainson's thrush) genome, bCatUst1, primary haplotype v2.</title>
        <authorList>
            <person name="Delmore K."/>
            <person name="Vafadar M."/>
            <person name="Formenti G."/>
            <person name="Chow W."/>
            <person name="Pelan S."/>
            <person name="Howe K."/>
            <person name="Rhie A."/>
            <person name="Mountcastle J."/>
            <person name="Haase B."/>
            <person name="Fedrigo O."/>
            <person name="Jarvis E.D."/>
        </authorList>
    </citation>
    <scope>NUCLEOTIDE SEQUENCE [LARGE SCALE GENOMIC DNA]</scope>
</reference>
<dbReference type="FunFam" id="4.10.400.10:FF:000032">
    <property type="entry name" value="Low density lipoprotein receptor-related protein 1"/>
    <property type="match status" value="1"/>
</dbReference>
<evidence type="ECO:0000256" key="3">
    <source>
        <dbReference type="SAM" id="MobiDB-lite"/>
    </source>
</evidence>
<dbReference type="CDD" id="cd00112">
    <property type="entry name" value="LDLa"/>
    <property type="match status" value="1"/>
</dbReference>
<dbReference type="InterPro" id="IPR036055">
    <property type="entry name" value="LDL_receptor-like_sf"/>
</dbReference>
<name>A0A8C3UE25_CATUS</name>
<reference evidence="4" key="2">
    <citation type="submission" date="2025-08" db="UniProtKB">
        <authorList>
            <consortium name="Ensembl"/>
        </authorList>
    </citation>
    <scope>IDENTIFICATION</scope>
</reference>
<feature type="region of interest" description="Disordered" evidence="3">
    <location>
        <begin position="88"/>
        <end position="160"/>
    </location>
</feature>
<comment type="caution">
    <text evidence="2">Lacks conserved residue(s) required for the propagation of feature annotation.</text>
</comment>
<dbReference type="InterPro" id="IPR023415">
    <property type="entry name" value="LDLR_class-A_CS"/>
</dbReference>
<dbReference type="Gene3D" id="4.10.400.10">
    <property type="entry name" value="Low-density Lipoprotein Receptor"/>
    <property type="match status" value="1"/>
</dbReference>
<proteinExistence type="predicted"/>
<feature type="compositionally biased region" description="Basic and acidic residues" evidence="3">
    <location>
        <begin position="145"/>
        <end position="160"/>
    </location>
</feature>
<accession>A0A8C3UE25</accession>
<keyword evidence="1" id="KW-1015">Disulfide bond</keyword>
<organism evidence="4 5">
    <name type="scientific">Catharus ustulatus</name>
    <name type="common">Russet-backed thrush</name>
    <name type="synonym">Hylocichla ustulatus</name>
    <dbReference type="NCBI Taxonomy" id="91951"/>
    <lineage>
        <taxon>Eukaryota</taxon>
        <taxon>Metazoa</taxon>
        <taxon>Chordata</taxon>
        <taxon>Craniata</taxon>
        <taxon>Vertebrata</taxon>
        <taxon>Euteleostomi</taxon>
        <taxon>Archelosauria</taxon>
        <taxon>Archosauria</taxon>
        <taxon>Dinosauria</taxon>
        <taxon>Saurischia</taxon>
        <taxon>Theropoda</taxon>
        <taxon>Coelurosauria</taxon>
        <taxon>Aves</taxon>
        <taxon>Neognathae</taxon>
        <taxon>Neoaves</taxon>
        <taxon>Telluraves</taxon>
        <taxon>Australaves</taxon>
        <taxon>Passeriformes</taxon>
        <taxon>Turdidae</taxon>
        <taxon>Catharus</taxon>
    </lineage>
</organism>
<feature type="compositionally biased region" description="Low complexity" evidence="3">
    <location>
        <begin position="88"/>
        <end position="102"/>
    </location>
</feature>
<evidence type="ECO:0000313" key="5">
    <source>
        <dbReference type="Proteomes" id="UP000694563"/>
    </source>
</evidence>
<dbReference type="Pfam" id="PF00057">
    <property type="entry name" value="Ldl_recept_a"/>
    <property type="match status" value="1"/>
</dbReference>
<protein>
    <submittedName>
        <fullName evidence="4">Uncharacterized protein</fullName>
    </submittedName>
</protein>
<evidence type="ECO:0000256" key="2">
    <source>
        <dbReference type="PROSITE-ProRule" id="PRU00124"/>
    </source>
</evidence>
<evidence type="ECO:0000313" key="4">
    <source>
        <dbReference type="Ensembl" id="ENSCUSP00005013154.1"/>
    </source>
</evidence>
<dbReference type="Proteomes" id="UP000694563">
    <property type="component" value="Chromosome 31"/>
</dbReference>